<reference evidence="2 3" key="1">
    <citation type="submission" date="2019-03" db="EMBL/GenBank/DDBJ databases">
        <title>First draft genome of Liparis tanakae, snailfish: a comprehensive survey of snailfish specific genes.</title>
        <authorList>
            <person name="Kim W."/>
            <person name="Song I."/>
            <person name="Jeong J.-H."/>
            <person name="Kim D."/>
            <person name="Kim S."/>
            <person name="Ryu S."/>
            <person name="Song J.Y."/>
            <person name="Lee S.K."/>
        </authorList>
    </citation>
    <scope>NUCLEOTIDE SEQUENCE [LARGE SCALE GENOMIC DNA]</scope>
    <source>
        <tissue evidence="2">Muscle</tissue>
    </source>
</reference>
<evidence type="ECO:0000313" key="2">
    <source>
        <dbReference type="EMBL" id="TNN32756.1"/>
    </source>
</evidence>
<gene>
    <name evidence="2" type="ORF">EYF80_057080</name>
</gene>
<accession>A0A4Z2EUZ1</accession>
<keyword evidence="3" id="KW-1185">Reference proteome</keyword>
<protein>
    <submittedName>
        <fullName evidence="2">Uncharacterized protein</fullName>
    </submittedName>
</protein>
<feature type="region of interest" description="Disordered" evidence="1">
    <location>
        <begin position="50"/>
        <end position="90"/>
    </location>
</feature>
<name>A0A4Z2EUZ1_9TELE</name>
<dbReference type="Proteomes" id="UP000314294">
    <property type="component" value="Unassembled WGS sequence"/>
</dbReference>
<dbReference type="EMBL" id="SRLO01002513">
    <property type="protein sequence ID" value="TNN32756.1"/>
    <property type="molecule type" value="Genomic_DNA"/>
</dbReference>
<sequence length="90" mass="10192">MWTPPVHNMWTPPLNADVATTKLHFYIDIVKTRPLVVFLLYIGFLGVRAKDFPWGPETPRDSSGRNQQEEADGLIESDKDWTRPGSPGVL</sequence>
<evidence type="ECO:0000256" key="1">
    <source>
        <dbReference type="SAM" id="MobiDB-lite"/>
    </source>
</evidence>
<evidence type="ECO:0000313" key="3">
    <source>
        <dbReference type="Proteomes" id="UP000314294"/>
    </source>
</evidence>
<dbReference type="AlphaFoldDB" id="A0A4Z2EUZ1"/>
<comment type="caution">
    <text evidence="2">The sequence shown here is derived from an EMBL/GenBank/DDBJ whole genome shotgun (WGS) entry which is preliminary data.</text>
</comment>
<proteinExistence type="predicted"/>
<organism evidence="2 3">
    <name type="scientific">Liparis tanakae</name>
    <name type="common">Tanaka's snailfish</name>
    <dbReference type="NCBI Taxonomy" id="230148"/>
    <lineage>
        <taxon>Eukaryota</taxon>
        <taxon>Metazoa</taxon>
        <taxon>Chordata</taxon>
        <taxon>Craniata</taxon>
        <taxon>Vertebrata</taxon>
        <taxon>Euteleostomi</taxon>
        <taxon>Actinopterygii</taxon>
        <taxon>Neopterygii</taxon>
        <taxon>Teleostei</taxon>
        <taxon>Neoteleostei</taxon>
        <taxon>Acanthomorphata</taxon>
        <taxon>Eupercaria</taxon>
        <taxon>Perciformes</taxon>
        <taxon>Cottioidei</taxon>
        <taxon>Cottales</taxon>
        <taxon>Liparidae</taxon>
        <taxon>Liparis</taxon>
    </lineage>
</organism>